<sequence length="134" mass="14519">MRIEWAPRRKRSIVSLTPLIDVVFILLVFFMLASSFLDWRSASLAIPPLGDAAAEAESELIVIRLTDSGEIVFDGEVTDRAGLDVLISQALAADSERPMVLRPEPGVPLRDIMWVVDSATAAGGTNLSLQRGGE</sequence>
<feature type="transmembrane region" description="Helical" evidence="8">
    <location>
        <begin position="12"/>
        <end position="37"/>
    </location>
</feature>
<gene>
    <name evidence="9" type="ORF">J2T57_000256</name>
</gene>
<evidence type="ECO:0000256" key="3">
    <source>
        <dbReference type="ARBA" id="ARBA00022475"/>
    </source>
</evidence>
<name>A0AAE3G0K5_9GAMM</name>
<dbReference type="Gene3D" id="3.30.420.270">
    <property type="match status" value="1"/>
</dbReference>
<dbReference type="Pfam" id="PF02472">
    <property type="entry name" value="ExbD"/>
    <property type="match status" value="1"/>
</dbReference>
<proteinExistence type="inferred from homology"/>
<evidence type="ECO:0000256" key="1">
    <source>
        <dbReference type="ARBA" id="ARBA00004162"/>
    </source>
</evidence>
<evidence type="ECO:0000256" key="2">
    <source>
        <dbReference type="ARBA" id="ARBA00005811"/>
    </source>
</evidence>
<keyword evidence="10" id="KW-1185">Reference proteome</keyword>
<reference evidence="9" key="1">
    <citation type="submission" date="2022-03" db="EMBL/GenBank/DDBJ databases">
        <title>Genomic Encyclopedia of Type Strains, Phase III (KMG-III): the genomes of soil and plant-associated and newly described type strains.</title>
        <authorList>
            <person name="Whitman W."/>
        </authorList>
    </citation>
    <scope>NUCLEOTIDE SEQUENCE</scope>
    <source>
        <strain evidence="9">ANL 6-2</strain>
    </source>
</reference>
<dbReference type="PANTHER" id="PTHR30558">
    <property type="entry name" value="EXBD MEMBRANE COMPONENT OF PMF-DRIVEN MACROMOLECULE IMPORT SYSTEM"/>
    <property type="match status" value="1"/>
</dbReference>
<dbReference type="RefSeq" id="WP_253473049.1">
    <property type="nucleotide sequence ID" value="NZ_JALJXV010000001.1"/>
</dbReference>
<keyword evidence="7" id="KW-0653">Protein transport</keyword>
<comment type="similarity">
    <text evidence="2 7">Belongs to the ExbD/TolR family.</text>
</comment>
<comment type="caution">
    <text evidence="9">The sequence shown here is derived from an EMBL/GenBank/DDBJ whole genome shotgun (WGS) entry which is preliminary data.</text>
</comment>
<evidence type="ECO:0000313" key="10">
    <source>
        <dbReference type="Proteomes" id="UP001205843"/>
    </source>
</evidence>
<keyword evidence="7" id="KW-0813">Transport</keyword>
<accession>A0AAE3G0K5</accession>
<dbReference type="PANTHER" id="PTHR30558:SF3">
    <property type="entry name" value="BIOPOLYMER TRANSPORT PROTEIN EXBD-RELATED"/>
    <property type="match status" value="1"/>
</dbReference>
<keyword evidence="4 7" id="KW-0812">Transmembrane</keyword>
<keyword evidence="5 8" id="KW-1133">Transmembrane helix</keyword>
<dbReference type="GO" id="GO:0005886">
    <property type="term" value="C:plasma membrane"/>
    <property type="evidence" value="ECO:0007669"/>
    <property type="project" value="UniProtKB-SubCell"/>
</dbReference>
<dbReference type="EMBL" id="JALJXV010000001">
    <property type="protein sequence ID" value="MCP1673164.1"/>
    <property type="molecule type" value="Genomic_DNA"/>
</dbReference>
<dbReference type="GO" id="GO:0015031">
    <property type="term" value="P:protein transport"/>
    <property type="evidence" value="ECO:0007669"/>
    <property type="project" value="UniProtKB-KW"/>
</dbReference>
<evidence type="ECO:0000256" key="4">
    <source>
        <dbReference type="ARBA" id="ARBA00022692"/>
    </source>
</evidence>
<evidence type="ECO:0000256" key="5">
    <source>
        <dbReference type="ARBA" id="ARBA00022989"/>
    </source>
</evidence>
<keyword evidence="6 8" id="KW-0472">Membrane</keyword>
<keyword evidence="3" id="KW-1003">Cell membrane</keyword>
<comment type="subcellular location">
    <subcellularLocation>
        <location evidence="1">Cell membrane</location>
        <topology evidence="1">Single-pass membrane protein</topology>
    </subcellularLocation>
    <subcellularLocation>
        <location evidence="7">Cell membrane</location>
        <topology evidence="7">Single-pass type II membrane protein</topology>
    </subcellularLocation>
</comment>
<dbReference type="Proteomes" id="UP001205843">
    <property type="component" value="Unassembled WGS sequence"/>
</dbReference>
<dbReference type="GO" id="GO:0022857">
    <property type="term" value="F:transmembrane transporter activity"/>
    <property type="evidence" value="ECO:0007669"/>
    <property type="project" value="InterPro"/>
</dbReference>
<evidence type="ECO:0000313" key="9">
    <source>
        <dbReference type="EMBL" id="MCP1673164.1"/>
    </source>
</evidence>
<evidence type="ECO:0000256" key="8">
    <source>
        <dbReference type="SAM" id="Phobius"/>
    </source>
</evidence>
<dbReference type="InterPro" id="IPR003400">
    <property type="entry name" value="ExbD"/>
</dbReference>
<evidence type="ECO:0000256" key="7">
    <source>
        <dbReference type="RuleBase" id="RU003879"/>
    </source>
</evidence>
<organism evidence="9 10">
    <name type="scientific">Natronocella acetinitrilica</name>
    <dbReference type="NCBI Taxonomy" id="414046"/>
    <lineage>
        <taxon>Bacteria</taxon>
        <taxon>Pseudomonadati</taxon>
        <taxon>Pseudomonadota</taxon>
        <taxon>Gammaproteobacteria</taxon>
        <taxon>Chromatiales</taxon>
        <taxon>Ectothiorhodospiraceae</taxon>
        <taxon>Natronocella</taxon>
    </lineage>
</organism>
<protein>
    <submittedName>
        <fullName evidence="9">Biopolymer transport protein ExbD</fullName>
    </submittedName>
</protein>
<evidence type="ECO:0000256" key="6">
    <source>
        <dbReference type="ARBA" id="ARBA00023136"/>
    </source>
</evidence>
<dbReference type="AlphaFoldDB" id="A0AAE3G0K5"/>